<gene>
    <name evidence="7" type="ORF">LZZ85_15440</name>
</gene>
<organism evidence="7 8">
    <name type="scientific">Terrimonas ginsenosidimutans</name>
    <dbReference type="NCBI Taxonomy" id="2908004"/>
    <lineage>
        <taxon>Bacteria</taxon>
        <taxon>Pseudomonadati</taxon>
        <taxon>Bacteroidota</taxon>
        <taxon>Chitinophagia</taxon>
        <taxon>Chitinophagales</taxon>
        <taxon>Chitinophagaceae</taxon>
        <taxon>Terrimonas</taxon>
    </lineage>
</organism>
<feature type="transmembrane region" description="Helical" evidence="5">
    <location>
        <begin position="146"/>
        <end position="165"/>
    </location>
</feature>
<protein>
    <submittedName>
        <fullName evidence="7">RDD family protein</fullName>
    </submittedName>
</protein>
<comment type="subcellular location">
    <subcellularLocation>
        <location evidence="1">Membrane</location>
        <topology evidence="1">Multi-pass membrane protein</topology>
    </subcellularLocation>
</comment>
<accession>A0ABS9KTP6</accession>
<proteinExistence type="predicted"/>
<dbReference type="PANTHER" id="PTHR38480">
    <property type="entry name" value="SLR0254 PROTEIN"/>
    <property type="match status" value="1"/>
</dbReference>
<dbReference type="EMBL" id="JAKLTR010000009">
    <property type="protein sequence ID" value="MCG2615693.1"/>
    <property type="molecule type" value="Genomic_DNA"/>
</dbReference>
<dbReference type="PANTHER" id="PTHR38480:SF1">
    <property type="entry name" value="SLR0254 PROTEIN"/>
    <property type="match status" value="1"/>
</dbReference>
<dbReference type="Pfam" id="PF06271">
    <property type="entry name" value="RDD"/>
    <property type="match status" value="1"/>
</dbReference>
<dbReference type="RefSeq" id="WP_237873738.1">
    <property type="nucleotide sequence ID" value="NZ_JAKLTR010000009.1"/>
</dbReference>
<evidence type="ECO:0000256" key="2">
    <source>
        <dbReference type="ARBA" id="ARBA00022692"/>
    </source>
</evidence>
<sequence length="272" mass="31024">MALIKVPTSFNIEVEFEIPEFYRRLLSLFIDMVIEIVYLILISKVYREIARNYNWFDHDSRYDLASIQMLLFLPIMVYHVVLEITMNGQSVGKKIMGIRVVNENGGKPSFSQFFIRWLLRISDVWIVLLLGAILSGGAGMGGWETGFLILMALGFLITDIVLIASSQKGQRIGDMLAKTILIRTSSKASIEDTVFQEVEDTYTPSFPQIMQLSDRDINAIKSILESSKKKNDYLMATSAADKIKNHLQIQTDMDPQSFLEILLKDYNYLSVK</sequence>
<evidence type="ECO:0000259" key="6">
    <source>
        <dbReference type="Pfam" id="PF06271"/>
    </source>
</evidence>
<keyword evidence="3 5" id="KW-1133">Transmembrane helix</keyword>
<keyword evidence="4 5" id="KW-0472">Membrane</keyword>
<dbReference type="Proteomes" id="UP001165367">
    <property type="component" value="Unassembled WGS sequence"/>
</dbReference>
<feature type="transmembrane region" description="Helical" evidence="5">
    <location>
        <begin position="66"/>
        <end position="86"/>
    </location>
</feature>
<feature type="transmembrane region" description="Helical" evidence="5">
    <location>
        <begin position="117"/>
        <end position="140"/>
    </location>
</feature>
<evidence type="ECO:0000256" key="5">
    <source>
        <dbReference type="SAM" id="Phobius"/>
    </source>
</evidence>
<feature type="domain" description="RDD" evidence="6">
    <location>
        <begin position="19"/>
        <end position="178"/>
    </location>
</feature>
<keyword evidence="8" id="KW-1185">Reference proteome</keyword>
<name>A0ABS9KTP6_9BACT</name>
<comment type="caution">
    <text evidence="7">The sequence shown here is derived from an EMBL/GenBank/DDBJ whole genome shotgun (WGS) entry which is preliminary data.</text>
</comment>
<feature type="transmembrane region" description="Helical" evidence="5">
    <location>
        <begin position="25"/>
        <end position="46"/>
    </location>
</feature>
<evidence type="ECO:0000256" key="4">
    <source>
        <dbReference type="ARBA" id="ARBA00023136"/>
    </source>
</evidence>
<keyword evidence="2 5" id="KW-0812">Transmembrane</keyword>
<evidence type="ECO:0000256" key="1">
    <source>
        <dbReference type="ARBA" id="ARBA00004141"/>
    </source>
</evidence>
<evidence type="ECO:0000313" key="8">
    <source>
        <dbReference type="Proteomes" id="UP001165367"/>
    </source>
</evidence>
<dbReference type="InterPro" id="IPR010432">
    <property type="entry name" value="RDD"/>
</dbReference>
<evidence type="ECO:0000256" key="3">
    <source>
        <dbReference type="ARBA" id="ARBA00022989"/>
    </source>
</evidence>
<evidence type="ECO:0000313" key="7">
    <source>
        <dbReference type="EMBL" id="MCG2615693.1"/>
    </source>
</evidence>
<reference evidence="7" key="1">
    <citation type="submission" date="2022-01" db="EMBL/GenBank/DDBJ databases">
        <authorList>
            <person name="Jo J.-H."/>
            <person name="Im W.-T."/>
        </authorList>
    </citation>
    <scope>NUCLEOTIDE SEQUENCE</scope>
    <source>
        <strain evidence="7">NA20</strain>
    </source>
</reference>